<keyword evidence="3" id="KW-1185">Reference proteome</keyword>
<evidence type="ECO:0000313" key="3">
    <source>
        <dbReference type="Proteomes" id="UP001194746"/>
    </source>
</evidence>
<accession>A0AAD4GQ37</accession>
<dbReference type="EMBL" id="VCAU01000139">
    <property type="protein sequence ID" value="KAF9883993.1"/>
    <property type="molecule type" value="Genomic_DNA"/>
</dbReference>
<gene>
    <name evidence="2" type="ORF">FE257_002434</name>
</gene>
<feature type="non-terminal residue" evidence="2">
    <location>
        <position position="107"/>
    </location>
</feature>
<comment type="caution">
    <text evidence="2">The sequence shown here is derived from an EMBL/GenBank/DDBJ whole genome shotgun (WGS) entry which is preliminary data.</text>
</comment>
<evidence type="ECO:0000313" key="2">
    <source>
        <dbReference type="EMBL" id="KAF9883993.1"/>
    </source>
</evidence>
<feature type="region of interest" description="Disordered" evidence="1">
    <location>
        <begin position="1"/>
        <end position="47"/>
    </location>
</feature>
<organism evidence="2 3">
    <name type="scientific">Aspergillus nanangensis</name>
    <dbReference type="NCBI Taxonomy" id="2582783"/>
    <lineage>
        <taxon>Eukaryota</taxon>
        <taxon>Fungi</taxon>
        <taxon>Dikarya</taxon>
        <taxon>Ascomycota</taxon>
        <taxon>Pezizomycotina</taxon>
        <taxon>Eurotiomycetes</taxon>
        <taxon>Eurotiomycetidae</taxon>
        <taxon>Eurotiales</taxon>
        <taxon>Aspergillaceae</taxon>
        <taxon>Aspergillus</taxon>
        <taxon>Aspergillus subgen. Circumdati</taxon>
    </lineage>
</organism>
<dbReference type="Proteomes" id="UP001194746">
    <property type="component" value="Unassembled WGS sequence"/>
</dbReference>
<dbReference type="AlphaFoldDB" id="A0AAD4GQ37"/>
<protein>
    <submittedName>
        <fullName evidence="2">Uncharacterized protein</fullName>
    </submittedName>
</protein>
<reference evidence="2" key="1">
    <citation type="journal article" date="2019" name="Beilstein J. Org. Chem.">
        <title>Nanangenines: drimane sesquiterpenoids as the dominant metabolite cohort of a novel Australian fungus, Aspergillus nanangensis.</title>
        <authorList>
            <person name="Lacey H.J."/>
            <person name="Gilchrist C.L.M."/>
            <person name="Crombie A."/>
            <person name="Kalaitzis J.A."/>
            <person name="Vuong D."/>
            <person name="Rutledge P.J."/>
            <person name="Turner P."/>
            <person name="Pitt J.I."/>
            <person name="Lacey E."/>
            <person name="Chooi Y.H."/>
            <person name="Piggott A.M."/>
        </authorList>
    </citation>
    <scope>NUCLEOTIDE SEQUENCE</scope>
    <source>
        <strain evidence="2">MST-FP2251</strain>
    </source>
</reference>
<proteinExistence type="predicted"/>
<evidence type="ECO:0000256" key="1">
    <source>
        <dbReference type="SAM" id="MobiDB-lite"/>
    </source>
</evidence>
<feature type="region of interest" description="Disordered" evidence="1">
    <location>
        <begin position="79"/>
        <end position="107"/>
    </location>
</feature>
<sequence length="107" mass="12132">MEQSQSAHLHLQPYSPNAKAELFQSQKQLDQKRKSRSKSKARVEGSFLQQNAIISRRSFQGTVLGEKLDCLTDSRFKNNTRARAHSKSDHPHIRVKKLTGGRALPHA</sequence>
<name>A0AAD4GQ37_ASPNN</name>
<reference evidence="2" key="2">
    <citation type="submission" date="2020-02" db="EMBL/GenBank/DDBJ databases">
        <authorList>
            <person name="Gilchrist C.L.M."/>
            <person name="Chooi Y.-H."/>
        </authorList>
    </citation>
    <scope>NUCLEOTIDE SEQUENCE</scope>
    <source>
        <strain evidence="2">MST-FP2251</strain>
    </source>
</reference>